<keyword evidence="5" id="KW-1185">Reference proteome</keyword>
<dbReference type="AlphaFoldDB" id="D4H7J7"/>
<evidence type="ECO:0000259" key="3">
    <source>
        <dbReference type="SMART" id="SM00981"/>
    </source>
</evidence>
<gene>
    <name evidence="4" type="ordered locus">Dacet_1224</name>
</gene>
<protein>
    <submittedName>
        <fullName evidence="4">Putative RNA methylase</fullName>
    </submittedName>
</protein>
<dbReference type="STRING" id="522772.Dacet_1224"/>
<keyword evidence="2" id="KW-0808">Transferase</keyword>
<keyword evidence="1 4" id="KW-0489">Methyltransferase</keyword>
<dbReference type="Pfam" id="PF22020">
    <property type="entry name" value="RlmL_1st"/>
    <property type="match status" value="1"/>
</dbReference>
<dbReference type="InParanoid" id="D4H7J7"/>
<dbReference type="Gene3D" id="3.40.50.150">
    <property type="entry name" value="Vaccinia Virus protein VP39"/>
    <property type="match status" value="1"/>
</dbReference>
<dbReference type="Gene3D" id="3.30.2130.30">
    <property type="match status" value="1"/>
</dbReference>
<dbReference type="eggNOG" id="COG0116">
    <property type="taxonomic scope" value="Bacteria"/>
</dbReference>
<dbReference type="InterPro" id="IPR000241">
    <property type="entry name" value="RlmKL-like_Mtase"/>
</dbReference>
<dbReference type="InterPro" id="IPR029063">
    <property type="entry name" value="SAM-dependent_MTases_sf"/>
</dbReference>
<evidence type="ECO:0000313" key="4">
    <source>
        <dbReference type="EMBL" id="ADD67996.1"/>
    </source>
</evidence>
<dbReference type="GO" id="GO:0008990">
    <property type="term" value="F:rRNA (guanine-N2-)-methyltransferase activity"/>
    <property type="evidence" value="ECO:0007669"/>
    <property type="project" value="TreeGrafter"/>
</dbReference>
<evidence type="ECO:0000256" key="1">
    <source>
        <dbReference type="ARBA" id="ARBA00022603"/>
    </source>
</evidence>
<dbReference type="PANTHER" id="PTHR47313:SF1">
    <property type="entry name" value="RIBOSOMAL RNA LARGE SUBUNIT METHYLTRANSFERASE K_L"/>
    <property type="match status" value="1"/>
</dbReference>
<dbReference type="SMART" id="SM00981">
    <property type="entry name" value="THUMP"/>
    <property type="match status" value="1"/>
</dbReference>
<organism evidence="4 5">
    <name type="scientific">Denitrovibrio acetiphilus (strain DSM 12809 / NBRC 114555 / N2460)</name>
    <dbReference type="NCBI Taxonomy" id="522772"/>
    <lineage>
        <taxon>Bacteria</taxon>
        <taxon>Pseudomonadati</taxon>
        <taxon>Deferribacterota</taxon>
        <taxon>Deferribacteres</taxon>
        <taxon>Deferribacterales</taxon>
        <taxon>Geovibrionaceae</taxon>
        <taxon>Denitrovibrio</taxon>
    </lineage>
</organism>
<dbReference type="OrthoDB" id="9809404at2"/>
<sequence>MNFKEKSEILITCPKEIPQYLEKEIKALGFPVLYTRKAAVATEGTLEDCMFLNMHIRTGHRVLYLLEKMRVQNGDVLYKNAKKIKWEEIIPIDGYFSVSSAVLNTTIKDTRFASYKLKDAIVDRLRDTKGKRPDSGPDEEKTVIFLYWKENDCSIYIDTSGIPLTRRGYRKNPLKAPMQETLAAAALMAAGFDGTVNLANPMCGSGTILIEAAMMATNTPSGAFRTNFGFMHLIGYDHKVFDKICNEAASKIKKCEIKLSGSDISRDAVLASNMNIGNAGFSNLIHIQRCDFRESHIPKGGKFLLIVNPEYGMRMGDEKNLEGTYRDIGDFFKNKCQGGKCFIFTGNLGLAKKVGLKADKRHVFWNSNIECRLLEYEVYEGSKRFDD</sequence>
<dbReference type="KEGG" id="dap:Dacet_1224"/>
<accession>D4H7J7</accession>
<dbReference type="EMBL" id="CP001968">
    <property type="protein sequence ID" value="ADD67996.1"/>
    <property type="molecule type" value="Genomic_DNA"/>
</dbReference>
<dbReference type="PANTHER" id="PTHR47313">
    <property type="entry name" value="RIBOSOMAL RNA LARGE SUBUNIT METHYLTRANSFERASE K/L"/>
    <property type="match status" value="1"/>
</dbReference>
<proteinExistence type="predicted"/>
<dbReference type="CDD" id="cd11715">
    <property type="entry name" value="THUMP_AdoMetMT"/>
    <property type="match status" value="1"/>
</dbReference>
<dbReference type="FunCoup" id="D4H7J7">
    <property type="interactions" value="260"/>
</dbReference>
<name>D4H7J7_DENA2</name>
<dbReference type="InterPro" id="IPR004114">
    <property type="entry name" value="THUMP_dom"/>
</dbReference>
<evidence type="ECO:0000313" key="5">
    <source>
        <dbReference type="Proteomes" id="UP000002012"/>
    </source>
</evidence>
<dbReference type="Pfam" id="PF02926">
    <property type="entry name" value="THUMP"/>
    <property type="match status" value="1"/>
</dbReference>
<reference evidence="4 5" key="1">
    <citation type="journal article" date="2010" name="Stand. Genomic Sci.">
        <title>Complete genome sequence of Denitrovibrio acetiphilus type strain (N2460).</title>
        <authorList>
            <person name="Kiss H."/>
            <person name="Lang E."/>
            <person name="Lapidus A."/>
            <person name="Copeland A."/>
            <person name="Nolan M."/>
            <person name="Glavina Del Rio T."/>
            <person name="Chen F."/>
            <person name="Lucas S."/>
            <person name="Tice H."/>
            <person name="Cheng J.F."/>
            <person name="Han C."/>
            <person name="Goodwin L."/>
            <person name="Pitluck S."/>
            <person name="Liolios K."/>
            <person name="Pati A."/>
            <person name="Ivanova N."/>
            <person name="Mavromatis K."/>
            <person name="Chen A."/>
            <person name="Palaniappan K."/>
            <person name="Land M."/>
            <person name="Hauser L."/>
            <person name="Chang Y.J."/>
            <person name="Jeffries C.D."/>
            <person name="Detter J.C."/>
            <person name="Brettin T."/>
            <person name="Spring S."/>
            <person name="Rohde M."/>
            <person name="Goker M."/>
            <person name="Woyke T."/>
            <person name="Bristow J."/>
            <person name="Eisen J.A."/>
            <person name="Markowitz V."/>
            <person name="Hugenholtz P."/>
            <person name="Kyrpides N.C."/>
            <person name="Klenk H.P."/>
        </authorList>
    </citation>
    <scope>NUCLEOTIDE SEQUENCE [LARGE SCALE GENOMIC DNA]</scope>
    <source>
        <strain evidence="5">DSM 12809 / NBRC 114555 / N2460</strain>
    </source>
</reference>
<dbReference type="PaxDb" id="522772-Dacet_1224"/>
<evidence type="ECO:0000256" key="2">
    <source>
        <dbReference type="ARBA" id="ARBA00022679"/>
    </source>
</evidence>
<dbReference type="HOGENOM" id="CLU_032119_3_0_0"/>
<dbReference type="SUPFAM" id="SSF53335">
    <property type="entry name" value="S-adenosyl-L-methionine-dependent methyltransferases"/>
    <property type="match status" value="1"/>
</dbReference>
<dbReference type="Pfam" id="PF01170">
    <property type="entry name" value="UPF0020"/>
    <property type="match status" value="1"/>
</dbReference>
<feature type="domain" description="THUMP" evidence="3">
    <location>
        <begin position="61"/>
        <end position="159"/>
    </location>
</feature>
<dbReference type="InterPro" id="IPR054170">
    <property type="entry name" value="RlmL_1st"/>
</dbReference>
<dbReference type="GO" id="GO:0003723">
    <property type="term" value="F:RNA binding"/>
    <property type="evidence" value="ECO:0007669"/>
    <property type="project" value="InterPro"/>
</dbReference>
<dbReference type="Proteomes" id="UP000002012">
    <property type="component" value="Chromosome"/>
</dbReference>
<dbReference type="GO" id="GO:0070043">
    <property type="term" value="F:rRNA (guanine-N7-)-methyltransferase activity"/>
    <property type="evidence" value="ECO:0007669"/>
    <property type="project" value="TreeGrafter"/>
</dbReference>
<dbReference type="RefSeq" id="WP_013010518.1">
    <property type="nucleotide sequence ID" value="NC_013943.1"/>
</dbReference>